<feature type="domain" description="Thioredoxin" evidence="15">
    <location>
        <begin position="10"/>
        <end position="129"/>
    </location>
</feature>
<dbReference type="PROSITE" id="PS00194">
    <property type="entry name" value="THIOREDOXIN_1"/>
    <property type="match status" value="1"/>
</dbReference>
<dbReference type="EMBL" id="CALNXK010000045">
    <property type="protein sequence ID" value="CAH3128589.1"/>
    <property type="molecule type" value="Genomic_DNA"/>
</dbReference>
<evidence type="ECO:0000256" key="14">
    <source>
        <dbReference type="SAM" id="SignalP"/>
    </source>
</evidence>
<reference evidence="16 17" key="1">
    <citation type="submission" date="2022-05" db="EMBL/GenBank/DDBJ databases">
        <authorList>
            <consortium name="Genoscope - CEA"/>
            <person name="William W."/>
        </authorList>
    </citation>
    <scope>NUCLEOTIDE SEQUENCE [LARGE SCALE GENOMIC DNA]</scope>
</reference>
<evidence type="ECO:0000256" key="7">
    <source>
        <dbReference type="ARBA" id="ARBA00022982"/>
    </source>
</evidence>
<keyword evidence="17" id="KW-1185">Reference proteome</keyword>
<evidence type="ECO:0000313" key="16">
    <source>
        <dbReference type="EMBL" id="CAH3128589.1"/>
    </source>
</evidence>
<feature type="region of interest" description="Disordered" evidence="12">
    <location>
        <begin position="216"/>
        <end position="263"/>
    </location>
</feature>
<dbReference type="Proteomes" id="UP001159405">
    <property type="component" value="Unassembled WGS sequence"/>
</dbReference>
<evidence type="ECO:0000256" key="13">
    <source>
        <dbReference type="SAM" id="Phobius"/>
    </source>
</evidence>
<feature type="chain" id="PRO_5045273697" description="Thioredoxin domain-containing protein" evidence="14">
    <location>
        <begin position="27"/>
        <end position="263"/>
    </location>
</feature>
<evidence type="ECO:0000256" key="2">
    <source>
        <dbReference type="ARBA" id="ARBA00022448"/>
    </source>
</evidence>
<keyword evidence="8 13" id="KW-1133">Transmembrane helix</keyword>
<evidence type="ECO:0000256" key="6">
    <source>
        <dbReference type="ARBA" id="ARBA00022824"/>
    </source>
</evidence>
<evidence type="ECO:0000313" key="17">
    <source>
        <dbReference type="Proteomes" id="UP001159405"/>
    </source>
</evidence>
<feature type="transmembrane region" description="Helical" evidence="13">
    <location>
        <begin position="174"/>
        <end position="199"/>
    </location>
</feature>
<dbReference type="Gene3D" id="3.40.30.10">
    <property type="entry name" value="Glutaredoxin"/>
    <property type="match status" value="1"/>
</dbReference>
<evidence type="ECO:0000256" key="4">
    <source>
        <dbReference type="ARBA" id="ARBA00022692"/>
    </source>
</evidence>
<evidence type="ECO:0000259" key="15">
    <source>
        <dbReference type="PROSITE" id="PS51352"/>
    </source>
</evidence>
<organism evidence="16 17">
    <name type="scientific">Porites lobata</name>
    <dbReference type="NCBI Taxonomy" id="104759"/>
    <lineage>
        <taxon>Eukaryota</taxon>
        <taxon>Metazoa</taxon>
        <taxon>Cnidaria</taxon>
        <taxon>Anthozoa</taxon>
        <taxon>Hexacorallia</taxon>
        <taxon>Scleractinia</taxon>
        <taxon>Fungiina</taxon>
        <taxon>Poritidae</taxon>
        <taxon>Porites</taxon>
    </lineage>
</organism>
<keyword evidence="6" id="KW-0256">Endoplasmic reticulum</keyword>
<name>A0ABN8P0N6_9CNID</name>
<dbReference type="PROSITE" id="PS51257">
    <property type="entry name" value="PROKAR_LIPOPROTEIN"/>
    <property type="match status" value="1"/>
</dbReference>
<keyword evidence="9 13" id="KW-0472">Membrane</keyword>
<accession>A0ABN8P0N6</accession>
<gene>
    <name evidence="16" type="ORF">PLOB_00033687</name>
</gene>
<dbReference type="InterPro" id="IPR036249">
    <property type="entry name" value="Thioredoxin-like_sf"/>
</dbReference>
<feature type="signal peptide" evidence="14">
    <location>
        <begin position="1"/>
        <end position="26"/>
    </location>
</feature>
<keyword evidence="7" id="KW-0249">Electron transport</keyword>
<dbReference type="PROSITE" id="PS51352">
    <property type="entry name" value="THIOREDOXIN_2"/>
    <property type="match status" value="1"/>
</dbReference>
<evidence type="ECO:0000256" key="12">
    <source>
        <dbReference type="SAM" id="MobiDB-lite"/>
    </source>
</evidence>
<dbReference type="PANTHER" id="PTHR46107:SF3">
    <property type="entry name" value="THIOREDOXIN DOMAIN-CONTAINING PROTEIN"/>
    <property type="match status" value="1"/>
</dbReference>
<evidence type="ECO:0000256" key="9">
    <source>
        <dbReference type="ARBA" id="ARBA00023136"/>
    </source>
</evidence>
<keyword evidence="4 13" id="KW-0812">Transmembrane</keyword>
<dbReference type="InterPro" id="IPR017937">
    <property type="entry name" value="Thioredoxin_CS"/>
</dbReference>
<dbReference type="Pfam" id="PF00085">
    <property type="entry name" value="Thioredoxin"/>
    <property type="match status" value="1"/>
</dbReference>
<evidence type="ECO:0000256" key="5">
    <source>
        <dbReference type="ARBA" id="ARBA00022729"/>
    </source>
</evidence>
<dbReference type="InterPro" id="IPR013766">
    <property type="entry name" value="Thioredoxin_domain"/>
</dbReference>
<keyword evidence="5 14" id="KW-0732">Signal</keyword>
<sequence length="263" mass="29389">MASKMAGVSLGVVVLVTFFSSGCSDGKNQQLTYDNWHLMLEGEWMVKFFAPWCPACQHVAPVWRKLALKADALGFNVGEVDTTKEPALSGRFMIFSLPTIYHVKDGTFRKYEGPRSLQGFIDFISEQKWRETEPVPWWKSPNSFLMAMLGVLFKLSLLLKDFHELLTVTHGLPVWASYALFGISTVLAGLLIGMIIVVVSDYILGGPSVIQAPQVPVLPSEKESEEEPGEEHSEQCDKEEKEEAKDNDDEKSSVRKRVTATTD</sequence>
<dbReference type="SUPFAM" id="SSF52833">
    <property type="entry name" value="Thioredoxin-like"/>
    <property type="match status" value="1"/>
</dbReference>
<protein>
    <recommendedName>
        <fullName evidence="15">Thioredoxin domain-containing protein</fullName>
    </recommendedName>
</protein>
<feature type="compositionally biased region" description="Basic and acidic residues" evidence="12">
    <location>
        <begin position="230"/>
        <end position="253"/>
    </location>
</feature>
<dbReference type="InterPro" id="IPR052454">
    <property type="entry name" value="TMX_domain-containing"/>
</dbReference>
<evidence type="ECO:0000256" key="8">
    <source>
        <dbReference type="ARBA" id="ARBA00022989"/>
    </source>
</evidence>
<evidence type="ECO:0000256" key="1">
    <source>
        <dbReference type="ARBA" id="ARBA00004115"/>
    </source>
</evidence>
<dbReference type="PANTHER" id="PTHR46107">
    <property type="entry name" value="DUMPY: SHORTER THAN WILD-TYPE"/>
    <property type="match status" value="1"/>
</dbReference>
<evidence type="ECO:0000256" key="3">
    <source>
        <dbReference type="ARBA" id="ARBA00022553"/>
    </source>
</evidence>
<evidence type="ECO:0000256" key="11">
    <source>
        <dbReference type="ARBA" id="ARBA00023284"/>
    </source>
</evidence>
<comment type="subcellular location">
    <subcellularLocation>
        <location evidence="1">Endoplasmic reticulum membrane</location>
        <topology evidence="1">Single-pass type I membrane protein</topology>
    </subcellularLocation>
</comment>
<feature type="transmembrane region" description="Helical" evidence="13">
    <location>
        <begin position="144"/>
        <end position="162"/>
    </location>
</feature>
<keyword evidence="2" id="KW-0813">Transport</keyword>
<keyword evidence="3" id="KW-0597">Phosphoprotein</keyword>
<comment type="caution">
    <text evidence="16">The sequence shown here is derived from an EMBL/GenBank/DDBJ whole genome shotgun (WGS) entry which is preliminary data.</text>
</comment>
<evidence type="ECO:0000256" key="10">
    <source>
        <dbReference type="ARBA" id="ARBA00023157"/>
    </source>
</evidence>
<keyword evidence="10" id="KW-1015">Disulfide bond</keyword>
<proteinExistence type="predicted"/>
<feature type="compositionally biased region" description="Basic residues" evidence="12">
    <location>
        <begin position="254"/>
        <end position="263"/>
    </location>
</feature>
<keyword evidence="11" id="KW-0676">Redox-active center</keyword>